<sequence>MDETIQVYCIFDKLHPTWKDFKHTLKHKKEKLTLVKFGSHLFLEEFLTVQDSDKPKGNNVVGPSVVNIVEHNNSISTMTIKVNMNIRTHPKKMSKLTCWKYGKPGHLKRITKDDDVAWWIESGANVPFISTTKLNDSILWHVGLGHVHFKRTQDMSKDGLILAFDMDTEKYKTCMLTKITKKPFQNVKRKTQVLELVHSDLCVLHDTPSLGNKNYFVTFIDDASRLSMKDIEEADVILGIRIKHESNVSTLMDTSEKLRPNNGQAVYQLEYTRVIRYLMSAMTCTRHDIAFYTSNKRITSSLMEYDFVALTAAGKETEWVKNLLLDILLWSKPITPISIRYDTAATLAKAYSQMYNGKSRYLGVRHNMIRELIMNGVICIEFVRSQKIKLITSRRVSIETWL</sequence>
<gene>
    <name evidence="1" type="ORF">Tci_181906</name>
</gene>
<evidence type="ECO:0000313" key="1">
    <source>
        <dbReference type="EMBL" id="GEW09930.1"/>
    </source>
</evidence>
<protein>
    <submittedName>
        <fullName evidence="1">Zinc finger, CCHC-type</fullName>
    </submittedName>
</protein>
<dbReference type="EMBL" id="BKCJ010045107">
    <property type="protein sequence ID" value="GEW09930.1"/>
    <property type="molecule type" value="Genomic_DNA"/>
</dbReference>
<dbReference type="PANTHER" id="PTHR42648">
    <property type="entry name" value="TRANSPOSASE, PUTATIVE-RELATED"/>
    <property type="match status" value="1"/>
</dbReference>
<dbReference type="AlphaFoldDB" id="A0A699GRH6"/>
<name>A0A699GRH6_TANCI</name>
<reference evidence="1" key="1">
    <citation type="journal article" date="2019" name="Sci. Rep.">
        <title>Draft genome of Tanacetum cinerariifolium, the natural source of mosquito coil.</title>
        <authorList>
            <person name="Yamashiro T."/>
            <person name="Shiraishi A."/>
            <person name="Satake H."/>
            <person name="Nakayama K."/>
        </authorList>
    </citation>
    <scope>NUCLEOTIDE SEQUENCE</scope>
</reference>
<comment type="caution">
    <text evidence="1">The sequence shown here is derived from an EMBL/GenBank/DDBJ whole genome shotgun (WGS) entry which is preliminary data.</text>
</comment>
<organism evidence="1">
    <name type="scientific">Tanacetum cinerariifolium</name>
    <name type="common">Dalmatian daisy</name>
    <name type="synonym">Chrysanthemum cinerariifolium</name>
    <dbReference type="NCBI Taxonomy" id="118510"/>
    <lineage>
        <taxon>Eukaryota</taxon>
        <taxon>Viridiplantae</taxon>
        <taxon>Streptophyta</taxon>
        <taxon>Embryophyta</taxon>
        <taxon>Tracheophyta</taxon>
        <taxon>Spermatophyta</taxon>
        <taxon>Magnoliopsida</taxon>
        <taxon>eudicotyledons</taxon>
        <taxon>Gunneridae</taxon>
        <taxon>Pentapetalae</taxon>
        <taxon>asterids</taxon>
        <taxon>campanulids</taxon>
        <taxon>Asterales</taxon>
        <taxon>Asteraceae</taxon>
        <taxon>Asteroideae</taxon>
        <taxon>Anthemideae</taxon>
        <taxon>Anthemidinae</taxon>
        <taxon>Tanacetum</taxon>
    </lineage>
</organism>
<dbReference type="InterPro" id="IPR039537">
    <property type="entry name" value="Retrotran_Ty1/copia-like"/>
</dbReference>
<accession>A0A699GRH6</accession>
<dbReference type="PANTHER" id="PTHR42648:SF30">
    <property type="entry name" value="RIBONUCLEASE H-LIKE DOMAIN, GAG-PRE-INTEGRASE DOMAIN PROTEIN-RELATED"/>
    <property type="match status" value="1"/>
</dbReference>
<proteinExistence type="predicted"/>